<dbReference type="PANTHER" id="PTHR42770">
    <property type="entry name" value="AMINO ACID TRANSPORTER-RELATED"/>
    <property type="match status" value="1"/>
</dbReference>
<evidence type="ECO:0000256" key="1">
    <source>
        <dbReference type="ARBA" id="ARBA00004141"/>
    </source>
</evidence>
<feature type="region of interest" description="Disordered" evidence="5">
    <location>
        <begin position="485"/>
        <end position="537"/>
    </location>
</feature>
<keyword evidence="9" id="KW-1185">Reference proteome</keyword>
<evidence type="ECO:0000256" key="3">
    <source>
        <dbReference type="ARBA" id="ARBA00022989"/>
    </source>
</evidence>
<organism evidence="8 9">
    <name type="scientific">Allomyces macrogynus (strain ATCC 38327)</name>
    <name type="common">Allomyces javanicus var. macrogynus</name>
    <dbReference type="NCBI Taxonomy" id="578462"/>
    <lineage>
        <taxon>Eukaryota</taxon>
        <taxon>Fungi</taxon>
        <taxon>Fungi incertae sedis</taxon>
        <taxon>Blastocladiomycota</taxon>
        <taxon>Blastocladiomycetes</taxon>
        <taxon>Blastocladiales</taxon>
        <taxon>Blastocladiaceae</taxon>
        <taxon>Allomyces</taxon>
    </lineage>
</organism>
<dbReference type="AlphaFoldDB" id="A0A0L0SQX8"/>
<evidence type="ECO:0000313" key="9">
    <source>
        <dbReference type="Proteomes" id="UP000054350"/>
    </source>
</evidence>
<comment type="subcellular location">
    <subcellularLocation>
        <location evidence="1">Membrane</location>
        <topology evidence="1">Multi-pass membrane protein</topology>
    </subcellularLocation>
</comment>
<keyword evidence="3 6" id="KW-1133">Transmembrane helix</keyword>
<dbReference type="PANTHER" id="PTHR42770:SF7">
    <property type="entry name" value="MEMBRANE PROTEIN"/>
    <property type="match status" value="1"/>
</dbReference>
<feature type="compositionally biased region" description="Acidic residues" evidence="5">
    <location>
        <begin position="501"/>
        <end position="511"/>
    </location>
</feature>
<feature type="transmembrane region" description="Helical" evidence="6">
    <location>
        <begin position="252"/>
        <end position="275"/>
    </location>
</feature>
<evidence type="ECO:0000259" key="7">
    <source>
        <dbReference type="Pfam" id="PF00324"/>
    </source>
</evidence>
<dbReference type="OMA" id="FCWFAIN"/>
<dbReference type="OrthoDB" id="3900342at2759"/>
<keyword evidence="4 6" id="KW-0472">Membrane</keyword>
<dbReference type="EMBL" id="GG745346">
    <property type="protein sequence ID" value="KNE64907.1"/>
    <property type="molecule type" value="Genomic_DNA"/>
</dbReference>
<feature type="transmembrane region" description="Helical" evidence="6">
    <location>
        <begin position="45"/>
        <end position="64"/>
    </location>
</feature>
<dbReference type="Proteomes" id="UP000054350">
    <property type="component" value="Unassembled WGS sequence"/>
</dbReference>
<proteinExistence type="predicted"/>
<dbReference type="GO" id="GO:0055085">
    <property type="term" value="P:transmembrane transport"/>
    <property type="evidence" value="ECO:0007669"/>
    <property type="project" value="InterPro"/>
</dbReference>
<feature type="transmembrane region" description="Helical" evidence="6">
    <location>
        <begin position="214"/>
        <end position="232"/>
    </location>
</feature>
<reference evidence="9" key="2">
    <citation type="submission" date="2009-11" db="EMBL/GenBank/DDBJ databases">
        <title>The Genome Sequence of Allomyces macrogynus strain ATCC 38327.</title>
        <authorList>
            <consortium name="The Broad Institute Genome Sequencing Platform"/>
            <person name="Russ C."/>
            <person name="Cuomo C."/>
            <person name="Shea T."/>
            <person name="Young S.K."/>
            <person name="Zeng Q."/>
            <person name="Koehrsen M."/>
            <person name="Haas B."/>
            <person name="Borodovsky M."/>
            <person name="Guigo R."/>
            <person name="Alvarado L."/>
            <person name="Berlin A."/>
            <person name="Borenstein D."/>
            <person name="Chen Z."/>
            <person name="Engels R."/>
            <person name="Freedman E."/>
            <person name="Gellesch M."/>
            <person name="Goldberg J."/>
            <person name="Griggs A."/>
            <person name="Gujja S."/>
            <person name="Heiman D."/>
            <person name="Hepburn T."/>
            <person name="Howarth C."/>
            <person name="Jen D."/>
            <person name="Larson L."/>
            <person name="Lewis B."/>
            <person name="Mehta T."/>
            <person name="Park D."/>
            <person name="Pearson M."/>
            <person name="Roberts A."/>
            <person name="Saif S."/>
            <person name="Shenoy N."/>
            <person name="Sisk P."/>
            <person name="Stolte C."/>
            <person name="Sykes S."/>
            <person name="Walk T."/>
            <person name="White J."/>
            <person name="Yandava C."/>
            <person name="Burger G."/>
            <person name="Gray M.W."/>
            <person name="Holland P.W.H."/>
            <person name="King N."/>
            <person name="Lang F.B.F."/>
            <person name="Roger A.J."/>
            <person name="Ruiz-Trillo I."/>
            <person name="Lander E."/>
            <person name="Nusbaum C."/>
        </authorList>
    </citation>
    <scope>NUCLEOTIDE SEQUENCE [LARGE SCALE GENOMIC DNA]</scope>
    <source>
        <strain evidence="9">ATCC 38327</strain>
    </source>
</reference>
<dbReference type="STRING" id="578462.A0A0L0SQX8"/>
<dbReference type="Pfam" id="PF00324">
    <property type="entry name" value="AA_permease"/>
    <property type="match status" value="1"/>
</dbReference>
<feature type="transmembrane region" description="Helical" evidence="6">
    <location>
        <begin position="170"/>
        <end position="194"/>
    </location>
</feature>
<sequence>MTSTGGAVPPLQLRRQLGVVGAVGLGLSSIIGTGVYVTIGHAAQITGGGVLVATAIACLTATFNALNSAQLAAAMPVSGGTYEYAYRLVHPAVGFAAGWMFLCAKTASAASSALAFASYLMALINGDFTNGTSSTPDLGAVTGIAVGVILVATLLALVGLKQSNQANWTILTISLVSLTYFIITGIVAAAQNGTGGALTPFWSTTLPDHRDRSPVANLLEASALMFVAFTGYGRVATLGDEVRRPRTTLPRAIMATVLASAAVYMGVAAVAIVTAPTLTDLAPPGLLPGTPGSRVPLIAVATAAFPVASLASAVILGVGAMAATAAVVLNLVLGVSRMVYALAKRGDLPPRPFAVLVTPPVGNRAAPVPAAAVVFSGAIMVAIAVAVRGAIAKSWTLSSVTVLIYYAACNVAAMRLDARDRRYPVWFGAAGTVVCLGLAAFVDPPMWIVAGGLLGGGLLWHVVARYVIFKDQARKAEVAAKEEQERWWRARGTGNEAHGEEGEEVESDPGDDTVRLAAAPGGAVKDRDEEDEGVDRK</sequence>
<protein>
    <recommendedName>
        <fullName evidence="7">Amino acid permease/ SLC12A domain-containing protein</fullName>
    </recommendedName>
</protein>
<feature type="transmembrane region" description="Helical" evidence="6">
    <location>
        <begin position="323"/>
        <end position="343"/>
    </location>
</feature>
<reference evidence="8 9" key="1">
    <citation type="submission" date="2009-11" db="EMBL/GenBank/DDBJ databases">
        <title>Annotation of Allomyces macrogynus ATCC 38327.</title>
        <authorList>
            <consortium name="The Broad Institute Genome Sequencing Platform"/>
            <person name="Russ C."/>
            <person name="Cuomo C."/>
            <person name="Burger G."/>
            <person name="Gray M.W."/>
            <person name="Holland P.W.H."/>
            <person name="King N."/>
            <person name="Lang F.B.F."/>
            <person name="Roger A.J."/>
            <person name="Ruiz-Trillo I."/>
            <person name="Young S.K."/>
            <person name="Zeng Q."/>
            <person name="Gargeya S."/>
            <person name="Fitzgerald M."/>
            <person name="Haas B."/>
            <person name="Abouelleil A."/>
            <person name="Alvarado L."/>
            <person name="Arachchi H.M."/>
            <person name="Berlin A."/>
            <person name="Chapman S.B."/>
            <person name="Gearin G."/>
            <person name="Goldberg J."/>
            <person name="Griggs A."/>
            <person name="Gujja S."/>
            <person name="Hansen M."/>
            <person name="Heiman D."/>
            <person name="Howarth C."/>
            <person name="Larimer J."/>
            <person name="Lui A."/>
            <person name="MacDonald P.J.P."/>
            <person name="McCowen C."/>
            <person name="Montmayeur A."/>
            <person name="Murphy C."/>
            <person name="Neiman D."/>
            <person name="Pearson M."/>
            <person name="Priest M."/>
            <person name="Roberts A."/>
            <person name="Saif S."/>
            <person name="Shea T."/>
            <person name="Sisk P."/>
            <person name="Stolte C."/>
            <person name="Sykes S."/>
            <person name="Wortman J."/>
            <person name="Nusbaum C."/>
            <person name="Birren B."/>
        </authorList>
    </citation>
    <scope>NUCLEOTIDE SEQUENCE [LARGE SCALE GENOMIC DNA]</scope>
    <source>
        <strain evidence="8 9">ATCC 38327</strain>
    </source>
</reference>
<evidence type="ECO:0000256" key="5">
    <source>
        <dbReference type="SAM" id="MobiDB-lite"/>
    </source>
</evidence>
<feature type="transmembrane region" description="Helical" evidence="6">
    <location>
        <begin position="366"/>
        <end position="387"/>
    </location>
</feature>
<feature type="transmembrane region" description="Helical" evidence="6">
    <location>
        <begin position="447"/>
        <end position="468"/>
    </location>
</feature>
<feature type="domain" description="Amino acid permease/ SLC12A" evidence="7">
    <location>
        <begin position="25"/>
        <end position="436"/>
    </location>
</feature>
<evidence type="ECO:0000256" key="2">
    <source>
        <dbReference type="ARBA" id="ARBA00022692"/>
    </source>
</evidence>
<dbReference type="InterPro" id="IPR050367">
    <property type="entry name" value="APC_superfamily"/>
</dbReference>
<dbReference type="InterPro" id="IPR004841">
    <property type="entry name" value="AA-permease/SLC12A_dom"/>
</dbReference>
<feature type="compositionally biased region" description="Acidic residues" evidence="5">
    <location>
        <begin position="528"/>
        <end position="537"/>
    </location>
</feature>
<evidence type="ECO:0000256" key="6">
    <source>
        <dbReference type="SAM" id="Phobius"/>
    </source>
</evidence>
<evidence type="ECO:0000313" key="8">
    <source>
        <dbReference type="EMBL" id="KNE64907.1"/>
    </source>
</evidence>
<name>A0A0L0SQX8_ALLM3</name>
<feature type="transmembrane region" description="Helical" evidence="6">
    <location>
        <begin position="423"/>
        <end position="441"/>
    </location>
</feature>
<accession>A0A0L0SQX8</accession>
<evidence type="ECO:0000256" key="4">
    <source>
        <dbReference type="ARBA" id="ARBA00023136"/>
    </source>
</evidence>
<dbReference type="Gene3D" id="1.20.1740.10">
    <property type="entry name" value="Amino acid/polyamine transporter I"/>
    <property type="match status" value="1"/>
</dbReference>
<feature type="transmembrane region" description="Helical" evidence="6">
    <location>
        <begin position="17"/>
        <end position="38"/>
    </location>
</feature>
<gene>
    <name evidence="8" type="ORF">AMAG_10573</name>
</gene>
<dbReference type="PIRSF" id="PIRSF006060">
    <property type="entry name" value="AA_transporter"/>
    <property type="match status" value="1"/>
</dbReference>
<dbReference type="GO" id="GO:0016020">
    <property type="term" value="C:membrane"/>
    <property type="evidence" value="ECO:0007669"/>
    <property type="project" value="UniProtKB-SubCell"/>
</dbReference>
<feature type="transmembrane region" description="Helical" evidence="6">
    <location>
        <begin position="109"/>
        <end position="126"/>
    </location>
</feature>
<dbReference type="eggNOG" id="KOG1286">
    <property type="taxonomic scope" value="Eukaryota"/>
</dbReference>
<feature type="transmembrane region" description="Helical" evidence="6">
    <location>
        <begin position="138"/>
        <end position="158"/>
    </location>
</feature>
<keyword evidence="2 6" id="KW-0812">Transmembrane</keyword>
<dbReference type="VEuPathDB" id="FungiDB:AMAG_10573"/>